<dbReference type="OrthoDB" id="6513042at2759"/>
<reference evidence="4" key="2">
    <citation type="submission" date="2025-08" db="UniProtKB">
        <authorList>
            <consortium name="RefSeq"/>
        </authorList>
    </citation>
    <scope>IDENTIFICATION</scope>
    <source>
        <tissue evidence="4">Leaf</tissue>
    </source>
</reference>
<feature type="domain" description="5'-3' DNA helicase ZGRF1-like N-terminal" evidence="2">
    <location>
        <begin position="4"/>
        <end position="77"/>
    </location>
</feature>
<dbReference type="GeneID" id="116202562"/>
<organism evidence="3 4">
    <name type="scientific">Punica granatum</name>
    <name type="common">Pomegranate</name>
    <dbReference type="NCBI Taxonomy" id="22663"/>
    <lineage>
        <taxon>Eukaryota</taxon>
        <taxon>Viridiplantae</taxon>
        <taxon>Streptophyta</taxon>
        <taxon>Embryophyta</taxon>
        <taxon>Tracheophyta</taxon>
        <taxon>Spermatophyta</taxon>
        <taxon>Magnoliopsida</taxon>
        <taxon>eudicotyledons</taxon>
        <taxon>Gunneridae</taxon>
        <taxon>Pentapetalae</taxon>
        <taxon>rosids</taxon>
        <taxon>malvids</taxon>
        <taxon>Myrtales</taxon>
        <taxon>Lythraceae</taxon>
        <taxon>Punica</taxon>
    </lineage>
</organism>
<dbReference type="GO" id="GO:0005634">
    <property type="term" value="C:nucleus"/>
    <property type="evidence" value="ECO:0007669"/>
    <property type="project" value="TreeGrafter"/>
</dbReference>
<dbReference type="PANTHER" id="PTHR28535:SF1">
    <property type="entry name" value="PROTEIN ZGRF1"/>
    <property type="match status" value="1"/>
</dbReference>
<dbReference type="AlphaFoldDB" id="A0A6P8D0X5"/>
<evidence type="ECO:0000259" key="2">
    <source>
        <dbReference type="Pfam" id="PF10382"/>
    </source>
</evidence>
<dbReference type="InterPro" id="IPR018838">
    <property type="entry name" value="ZGRF1-like_N"/>
</dbReference>
<evidence type="ECO:0000256" key="1">
    <source>
        <dbReference type="SAM" id="MobiDB-lite"/>
    </source>
</evidence>
<gene>
    <name evidence="4" type="primary">LOC116202562</name>
</gene>
<reference evidence="3" key="1">
    <citation type="journal article" date="2020" name="Plant Biotechnol. J.">
        <title>The pomegranate (Punica granatum L.) draft genome dissects genetic divergence between soft- and hard-seeded cultivars.</title>
        <authorList>
            <person name="Luo X."/>
            <person name="Li H."/>
            <person name="Wu Z."/>
            <person name="Yao W."/>
            <person name="Zhao P."/>
            <person name="Cao D."/>
            <person name="Yu H."/>
            <person name="Li K."/>
            <person name="Poudel K."/>
            <person name="Zhao D."/>
            <person name="Zhang F."/>
            <person name="Xia X."/>
            <person name="Chen L."/>
            <person name="Wang Q."/>
            <person name="Jing D."/>
            <person name="Cao S."/>
        </authorList>
    </citation>
    <scope>NUCLEOTIDE SEQUENCE [LARGE SCALE GENOMIC DNA]</scope>
    <source>
        <strain evidence="3">cv. Tunisia</strain>
    </source>
</reference>
<dbReference type="PANTHER" id="PTHR28535">
    <property type="entry name" value="ZINC FINGER GRF-TYPE CONTAINING 1"/>
    <property type="match status" value="1"/>
</dbReference>
<proteinExistence type="predicted"/>
<feature type="region of interest" description="Disordered" evidence="1">
    <location>
        <begin position="487"/>
        <end position="548"/>
    </location>
</feature>
<dbReference type="Pfam" id="PF10382">
    <property type="entry name" value="ZGRF1-like_N"/>
    <property type="match status" value="3"/>
</dbReference>
<dbReference type="GO" id="GO:0006302">
    <property type="term" value="P:double-strand break repair"/>
    <property type="evidence" value="ECO:0007669"/>
    <property type="project" value="TreeGrafter"/>
</dbReference>
<dbReference type="RefSeq" id="XP_031390015.1">
    <property type="nucleotide sequence ID" value="XM_031534155.1"/>
</dbReference>
<dbReference type="Proteomes" id="UP000515151">
    <property type="component" value="Chromosome 4"/>
</dbReference>
<protein>
    <submittedName>
        <fullName evidence="4">Uncharacterized protein LOC116202562 isoform X1</fullName>
    </submittedName>
</protein>
<keyword evidence="3" id="KW-1185">Reference proteome</keyword>
<dbReference type="InterPro" id="IPR052800">
    <property type="entry name" value="DNA_Repair_Helicase_ZGRF1"/>
</dbReference>
<feature type="region of interest" description="Disordered" evidence="1">
    <location>
        <begin position="77"/>
        <end position="106"/>
    </location>
</feature>
<evidence type="ECO:0000313" key="4">
    <source>
        <dbReference type="RefSeq" id="XP_031390015.1"/>
    </source>
</evidence>
<feature type="compositionally biased region" description="Basic and acidic residues" evidence="1">
    <location>
        <begin position="510"/>
        <end position="527"/>
    </location>
</feature>
<feature type="domain" description="5'-3' DNA helicase ZGRF1-like N-terminal" evidence="2">
    <location>
        <begin position="270"/>
        <end position="346"/>
    </location>
</feature>
<name>A0A6P8D0X5_PUNGR</name>
<dbReference type="GO" id="GO:0035861">
    <property type="term" value="C:site of double-strand break"/>
    <property type="evidence" value="ECO:0007669"/>
    <property type="project" value="TreeGrafter"/>
</dbReference>
<feature type="domain" description="5'-3' DNA helicase ZGRF1-like N-terminal" evidence="2">
    <location>
        <begin position="152"/>
        <end position="237"/>
    </location>
</feature>
<accession>A0A6P8D0X5</accession>
<evidence type="ECO:0000313" key="3">
    <source>
        <dbReference type="Proteomes" id="UP000515151"/>
    </source>
</evidence>
<sequence>MADVKRWSVTYTKHLKQKRKVYHDGFLVLHSSAHKVMLYDESETLLECRILKDEEFVRSGESLTFNAYLIDVGDPEGDLEASKDSKNSSMSRNEAMSPPVSAGWVSKTEKNKAQNISLSPSRKIIREFKKRELHKYGTLQKSTNSVEPRGTEWQVLYTTQLTQKAKKYHDGFLRCPNTGSMGRQTLLNISQVMLYDESWKLLESRFLKKGEEVRSGETMEFHGLLVEVGECKGNNKTVLDMNAKGSSCSSFQKLEAPNQRIDINVGRAVVKEWQVLYTTQVTQKAKKYHDGYLQLVTCGSLGRQVMLYDASRKLLGSRFLKKDEIIGSGFSVTFDAHLVDIGEPEGQGAAPTNSKDQGICSGGTGDIRIGHGNLDCTKVNESMKRVHSSEMTCSGRSACTDSGSYFSEKQKSSQGISKDKPLRDALGILSILQKPAYKGNVAADYGNKSLLVTLDSPTKKIEESDACTFNSCNDNELLSALATEAGSIEQSNENPRIKRPTSLGGTTGESESKEKNFARGSAIDEGKISGVESASKVDEEWPSFDLGF</sequence>